<dbReference type="GeneID" id="111008991"/>
<accession>A0A6J1C711</accession>
<comment type="similarity">
    <text evidence="3">Belongs to the iron/ascorbate-dependent oxidoreductase family.</text>
</comment>
<keyword evidence="5" id="KW-1185">Reference proteome</keyword>
<evidence type="ECO:0000313" key="5">
    <source>
        <dbReference type="Proteomes" id="UP000504603"/>
    </source>
</evidence>
<dbReference type="Pfam" id="PF14226">
    <property type="entry name" value="DIOX_N"/>
    <property type="match status" value="1"/>
</dbReference>
<proteinExistence type="inferred from homology"/>
<dbReference type="InterPro" id="IPR050231">
    <property type="entry name" value="Iron_ascorbate_oxido_reductase"/>
</dbReference>
<dbReference type="GO" id="GO:0051213">
    <property type="term" value="F:dioxygenase activity"/>
    <property type="evidence" value="ECO:0007669"/>
    <property type="project" value="UniProtKB-KW"/>
</dbReference>
<sequence>MAEFQLPLVKFSEENLRSWVSTREKVREALEEYGCFVALYDSVSMELSSNMFDSLKELFEVPLERKLKNVSEKPYHGYFGQNPLMPIHESMGIEDPNLLSKTQSFTNLMWPSNGNKSFCENVNSYARAIAELDETVKKMVFESYGVRKHLESHMKSTRYLLRMIKYRVPKQNEMNMGAFPHTDKSFLTILHQNQVNGLQIKTKHNKWLQYHPSSSSSSTSSFIVMAGDAFFAWSNGRIYSPPHKVIMSALKEAKTPLALSKLIVALETGSSILGVAFSYIN</sequence>
<feature type="domain" description="Fe2OG dioxygenase" evidence="4">
    <location>
        <begin position="155"/>
        <end position="270"/>
    </location>
</feature>
<dbReference type="AlphaFoldDB" id="A0A6J1C711"/>
<evidence type="ECO:0000256" key="3">
    <source>
        <dbReference type="RuleBase" id="RU003682"/>
    </source>
</evidence>
<dbReference type="Proteomes" id="UP000504603">
    <property type="component" value="Unplaced"/>
</dbReference>
<organism evidence="5 6">
    <name type="scientific">Momordica charantia</name>
    <name type="common">Bitter gourd</name>
    <name type="synonym">Balsam pear</name>
    <dbReference type="NCBI Taxonomy" id="3673"/>
    <lineage>
        <taxon>Eukaryota</taxon>
        <taxon>Viridiplantae</taxon>
        <taxon>Streptophyta</taxon>
        <taxon>Embryophyta</taxon>
        <taxon>Tracheophyta</taxon>
        <taxon>Spermatophyta</taxon>
        <taxon>Magnoliopsida</taxon>
        <taxon>eudicotyledons</taxon>
        <taxon>Gunneridae</taxon>
        <taxon>Pentapetalae</taxon>
        <taxon>rosids</taxon>
        <taxon>fabids</taxon>
        <taxon>Cucurbitales</taxon>
        <taxon>Cucurbitaceae</taxon>
        <taxon>Momordiceae</taxon>
        <taxon>Momordica</taxon>
    </lineage>
</organism>
<keyword evidence="3" id="KW-0560">Oxidoreductase</keyword>
<dbReference type="InterPro" id="IPR044861">
    <property type="entry name" value="IPNS-like_FE2OG_OXY"/>
</dbReference>
<dbReference type="GO" id="GO:0046872">
    <property type="term" value="F:metal ion binding"/>
    <property type="evidence" value="ECO:0007669"/>
    <property type="project" value="UniProtKB-KW"/>
</dbReference>
<dbReference type="PROSITE" id="PS51471">
    <property type="entry name" value="FE2OG_OXY"/>
    <property type="match status" value="1"/>
</dbReference>
<evidence type="ECO:0000256" key="1">
    <source>
        <dbReference type="ARBA" id="ARBA00022723"/>
    </source>
</evidence>
<protein>
    <submittedName>
        <fullName evidence="6">Probable 2-oxoglutarate-dependent dioxygenase AOP1.2 isoform X2</fullName>
    </submittedName>
</protein>
<gene>
    <name evidence="6" type="primary">LOC111008991</name>
</gene>
<name>A0A6J1C711_MOMCH</name>
<dbReference type="InterPro" id="IPR005123">
    <property type="entry name" value="Oxoglu/Fe-dep_dioxygenase_dom"/>
</dbReference>
<keyword evidence="6" id="KW-0223">Dioxygenase</keyword>
<dbReference type="InterPro" id="IPR027443">
    <property type="entry name" value="IPNS-like_sf"/>
</dbReference>
<dbReference type="SUPFAM" id="SSF51197">
    <property type="entry name" value="Clavaminate synthase-like"/>
    <property type="match status" value="1"/>
</dbReference>
<keyword evidence="2 3" id="KW-0408">Iron</keyword>
<dbReference type="RefSeq" id="XP_022137576.1">
    <property type="nucleotide sequence ID" value="XM_022281884.1"/>
</dbReference>
<dbReference type="Pfam" id="PF03171">
    <property type="entry name" value="2OG-FeII_Oxy"/>
    <property type="match status" value="1"/>
</dbReference>
<evidence type="ECO:0000313" key="6">
    <source>
        <dbReference type="RefSeq" id="XP_022137576.1"/>
    </source>
</evidence>
<evidence type="ECO:0000256" key="2">
    <source>
        <dbReference type="ARBA" id="ARBA00023004"/>
    </source>
</evidence>
<reference evidence="6" key="1">
    <citation type="submission" date="2025-08" db="UniProtKB">
        <authorList>
            <consortium name="RefSeq"/>
        </authorList>
    </citation>
    <scope>IDENTIFICATION</scope>
    <source>
        <strain evidence="6">OHB3-1</strain>
    </source>
</reference>
<keyword evidence="1 3" id="KW-0479">Metal-binding</keyword>
<dbReference type="Gene3D" id="2.60.120.330">
    <property type="entry name" value="B-lactam Antibiotic, Isopenicillin N Synthase, Chain"/>
    <property type="match status" value="1"/>
</dbReference>
<evidence type="ECO:0000259" key="4">
    <source>
        <dbReference type="PROSITE" id="PS51471"/>
    </source>
</evidence>
<dbReference type="InterPro" id="IPR026992">
    <property type="entry name" value="DIOX_N"/>
</dbReference>
<dbReference type="PANTHER" id="PTHR47990">
    <property type="entry name" value="2-OXOGLUTARATE (2OG) AND FE(II)-DEPENDENT OXYGENASE SUPERFAMILY PROTEIN-RELATED"/>
    <property type="match status" value="1"/>
</dbReference>